<gene>
    <name evidence="1" type="ORF">theurythT_17020</name>
</gene>
<proteinExistence type="predicted"/>
<dbReference type="RefSeq" id="WP_284207616.1">
    <property type="nucleotide sequence ID" value="NZ_BSSU01000008.1"/>
</dbReference>
<reference evidence="1 2" key="1">
    <citation type="submission" date="2023-03" db="EMBL/GenBank/DDBJ databases">
        <title>Draft genome sequence of Thalassotalea eurytherma JCM 18482T.</title>
        <authorList>
            <person name="Sawabe T."/>
        </authorList>
    </citation>
    <scope>NUCLEOTIDE SEQUENCE [LARGE SCALE GENOMIC DNA]</scope>
    <source>
        <strain evidence="1 2">JCM 18482</strain>
    </source>
</reference>
<keyword evidence="2" id="KW-1185">Reference proteome</keyword>
<sequence length="67" mass="6822">MSITIHSSSAVQSASGDALELAVAKKAQNQQELEGQMAVQLIEAAASSLESLPAPTATSGNNINIKV</sequence>
<dbReference type="Proteomes" id="UP001157133">
    <property type="component" value="Unassembled WGS sequence"/>
</dbReference>
<comment type="caution">
    <text evidence="1">The sequence shown here is derived from an EMBL/GenBank/DDBJ whole genome shotgun (WGS) entry which is preliminary data.</text>
</comment>
<name>A0ABQ6H501_9GAMM</name>
<accession>A0ABQ6H501</accession>
<evidence type="ECO:0008006" key="3">
    <source>
        <dbReference type="Google" id="ProtNLM"/>
    </source>
</evidence>
<protein>
    <recommendedName>
        <fullName evidence="3">Motility protein</fullName>
    </recommendedName>
</protein>
<dbReference type="EMBL" id="BSSU01000008">
    <property type="protein sequence ID" value="GLX82250.1"/>
    <property type="molecule type" value="Genomic_DNA"/>
</dbReference>
<evidence type="ECO:0000313" key="2">
    <source>
        <dbReference type="Proteomes" id="UP001157133"/>
    </source>
</evidence>
<organism evidence="1 2">
    <name type="scientific">Thalassotalea eurytherma</name>
    <dbReference type="NCBI Taxonomy" id="1144278"/>
    <lineage>
        <taxon>Bacteria</taxon>
        <taxon>Pseudomonadati</taxon>
        <taxon>Pseudomonadota</taxon>
        <taxon>Gammaproteobacteria</taxon>
        <taxon>Alteromonadales</taxon>
        <taxon>Colwelliaceae</taxon>
        <taxon>Thalassotalea</taxon>
    </lineage>
</organism>
<evidence type="ECO:0000313" key="1">
    <source>
        <dbReference type="EMBL" id="GLX82250.1"/>
    </source>
</evidence>